<evidence type="ECO:0000313" key="2">
    <source>
        <dbReference type="Proteomes" id="UP000265020"/>
    </source>
</evidence>
<reference evidence="1" key="1">
    <citation type="submission" date="2025-08" db="UniProtKB">
        <authorList>
            <consortium name="Ensembl"/>
        </authorList>
    </citation>
    <scope>IDENTIFICATION</scope>
</reference>
<keyword evidence="2" id="KW-1185">Reference proteome</keyword>
<protein>
    <submittedName>
        <fullName evidence="1">Uncharacterized protein</fullName>
    </submittedName>
</protein>
<dbReference type="STRING" id="28743.ENSCVAP00000014753"/>
<evidence type="ECO:0000313" key="1">
    <source>
        <dbReference type="Ensembl" id="ENSCVAP00000014753.1"/>
    </source>
</evidence>
<dbReference type="AlphaFoldDB" id="A0A3Q2D853"/>
<dbReference type="Ensembl" id="ENSCVAT00000022737.1">
    <property type="protein sequence ID" value="ENSCVAP00000014753.1"/>
    <property type="gene ID" value="ENSCVAG00000017443.1"/>
</dbReference>
<dbReference type="GeneTree" id="ENSGT00940000172067"/>
<dbReference type="Proteomes" id="UP000265020">
    <property type="component" value="Unassembled WGS sequence"/>
</dbReference>
<reference evidence="1" key="2">
    <citation type="submission" date="2025-09" db="UniProtKB">
        <authorList>
            <consortium name="Ensembl"/>
        </authorList>
    </citation>
    <scope>IDENTIFICATION</scope>
</reference>
<dbReference type="Gene3D" id="3.10.450.10">
    <property type="match status" value="1"/>
</dbReference>
<organism evidence="1 2">
    <name type="scientific">Cyprinodon variegatus</name>
    <name type="common">Sheepshead minnow</name>
    <dbReference type="NCBI Taxonomy" id="28743"/>
    <lineage>
        <taxon>Eukaryota</taxon>
        <taxon>Metazoa</taxon>
        <taxon>Chordata</taxon>
        <taxon>Craniata</taxon>
        <taxon>Vertebrata</taxon>
        <taxon>Euteleostomi</taxon>
        <taxon>Actinopterygii</taxon>
        <taxon>Neopterygii</taxon>
        <taxon>Teleostei</taxon>
        <taxon>Neoteleostei</taxon>
        <taxon>Acanthomorphata</taxon>
        <taxon>Ovalentaria</taxon>
        <taxon>Atherinomorphae</taxon>
        <taxon>Cyprinodontiformes</taxon>
        <taxon>Cyprinodontidae</taxon>
        <taxon>Cyprinodon</taxon>
    </lineage>
</organism>
<name>A0A3Q2D853_CYPVA</name>
<sequence length="101" mass="11436">AKAGVKDVRGSQEIKGQKKCQGEIQNGVKKQIRTGTGRFRGPEAKLNKNCSVFLQVYVGDDNDYLHLWVFQSFSTSTMEIGLKGVQQHHKWDDPLKPFDEN</sequence>
<accession>A0A3Q2D853</accession>
<proteinExistence type="predicted"/>